<evidence type="ECO:0000256" key="1">
    <source>
        <dbReference type="SAM" id="MobiDB-lite"/>
    </source>
</evidence>
<sequence length="159" mass="18482">MPRLSWVTYKGWRLPFVPLRTITGGSPMHLDRRDCPDWMHIHQWLYLEQTSPRVLLGVLPQVKYNRERHRAERTPESRVPVNPAGMIRQRFPQKFPQGNKCDLCGVRTVRGESVAYWGSGPSFGHALCRVAEWTSLHDARQARRKQDAAQARRRREGTA</sequence>
<proteinExistence type="predicted"/>
<dbReference type="Proteomes" id="UP000008710">
    <property type="component" value="Chromosome"/>
</dbReference>
<dbReference type="KEGG" id="rha:RHA1_ro06567"/>
<dbReference type="EMBL" id="CP000431">
    <property type="protein sequence ID" value="ABG98340.1"/>
    <property type="molecule type" value="Genomic_DNA"/>
</dbReference>
<accession>Q0S296</accession>
<evidence type="ECO:0000313" key="3">
    <source>
        <dbReference type="Proteomes" id="UP000008710"/>
    </source>
</evidence>
<name>Q0S296_RHOJR</name>
<feature type="region of interest" description="Disordered" evidence="1">
    <location>
        <begin position="139"/>
        <end position="159"/>
    </location>
</feature>
<protein>
    <submittedName>
        <fullName evidence="2">Uncharacterized protein</fullName>
    </submittedName>
</protein>
<organism evidence="2 3">
    <name type="scientific">Rhodococcus jostii (strain RHA1)</name>
    <dbReference type="NCBI Taxonomy" id="101510"/>
    <lineage>
        <taxon>Bacteria</taxon>
        <taxon>Bacillati</taxon>
        <taxon>Actinomycetota</taxon>
        <taxon>Actinomycetes</taxon>
        <taxon>Mycobacteriales</taxon>
        <taxon>Nocardiaceae</taxon>
        <taxon>Rhodococcus</taxon>
    </lineage>
</organism>
<reference evidence="3" key="1">
    <citation type="journal article" date="2006" name="Proc. Natl. Acad. Sci. U.S.A.">
        <title>The complete genome of Rhodococcus sp. RHA1 provides insights into a catabolic powerhouse.</title>
        <authorList>
            <person name="McLeod M.P."/>
            <person name="Warren R.L."/>
            <person name="Hsiao W.W.L."/>
            <person name="Araki N."/>
            <person name="Myhre M."/>
            <person name="Fernandes C."/>
            <person name="Miyazawa D."/>
            <person name="Wong W."/>
            <person name="Lillquist A.L."/>
            <person name="Wang D."/>
            <person name="Dosanjh M."/>
            <person name="Hara H."/>
            <person name="Petrescu A."/>
            <person name="Morin R.D."/>
            <person name="Yang G."/>
            <person name="Stott J.M."/>
            <person name="Schein J.E."/>
            <person name="Shin H."/>
            <person name="Smailus D."/>
            <person name="Siddiqui A.S."/>
            <person name="Marra M.A."/>
            <person name="Jones S.J.M."/>
            <person name="Holt R."/>
            <person name="Brinkman F.S.L."/>
            <person name="Miyauchi K."/>
            <person name="Fukuda M."/>
            <person name="Davies J.E."/>
            <person name="Mohn W.W."/>
            <person name="Eltis L.D."/>
        </authorList>
    </citation>
    <scope>NUCLEOTIDE SEQUENCE [LARGE SCALE GENOMIC DNA]</scope>
    <source>
        <strain evidence="3">RHA1</strain>
    </source>
</reference>
<gene>
    <name evidence="2" type="ordered locus">RHA1_ro06567</name>
</gene>
<dbReference type="AlphaFoldDB" id="Q0S296"/>
<dbReference type="HOGENOM" id="CLU_1659381_0_0_11"/>
<evidence type="ECO:0000313" key="2">
    <source>
        <dbReference type="EMBL" id="ABG98340.1"/>
    </source>
</evidence>